<reference evidence="2 3" key="1">
    <citation type="journal article" date="2019" name="Nat. Ecol. Evol.">
        <title>Megaphylogeny resolves global patterns of mushroom evolution.</title>
        <authorList>
            <person name="Varga T."/>
            <person name="Krizsan K."/>
            <person name="Foldi C."/>
            <person name="Dima B."/>
            <person name="Sanchez-Garcia M."/>
            <person name="Sanchez-Ramirez S."/>
            <person name="Szollosi G.J."/>
            <person name="Szarkandi J.G."/>
            <person name="Papp V."/>
            <person name="Albert L."/>
            <person name="Andreopoulos W."/>
            <person name="Angelini C."/>
            <person name="Antonin V."/>
            <person name="Barry K.W."/>
            <person name="Bougher N.L."/>
            <person name="Buchanan P."/>
            <person name="Buyck B."/>
            <person name="Bense V."/>
            <person name="Catcheside P."/>
            <person name="Chovatia M."/>
            <person name="Cooper J."/>
            <person name="Damon W."/>
            <person name="Desjardin D."/>
            <person name="Finy P."/>
            <person name="Geml J."/>
            <person name="Haridas S."/>
            <person name="Hughes K."/>
            <person name="Justo A."/>
            <person name="Karasinski D."/>
            <person name="Kautmanova I."/>
            <person name="Kiss B."/>
            <person name="Kocsube S."/>
            <person name="Kotiranta H."/>
            <person name="LaButti K.M."/>
            <person name="Lechner B.E."/>
            <person name="Liimatainen K."/>
            <person name="Lipzen A."/>
            <person name="Lukacs Z."/>
            <person name="Mihaltcheva S."/>
            <person name="Morgado L.N."/>
            <person name="Niskanen T."/>
            <person name="Noordeloos M.E."/>
            <person name="Ohm R.A."/>
            <person name="Ortiz-Santana B."/>
            <person name="Ovrebo C."/>
            <person name="Racz N."/>
            <person name="Riley R."/>
            <person name="Savchenko A."/>
            <person name="Shiryaev A."/>
            <person name="Soop K."/>
            <person name="Spirin V."/>
            <person name="Szebenyi C."/>
            <person name="Tomsovsky M."/>
            <person name="Tulloss R.E."/>
            <person name="Uehling J."/>
            <person name="Grigoriev I.V."/>
            <person name="Vagvolgyi C."/>
            <person name="Papp T."/>
            <person name="Martin F.M."/>
            <person name="Miettinen O."/>
            <person name="Hibbett D.S."/>
            <person name="Nagy L.G."/>
        </authorList>
    </citation>
    <scope>NUCLEOTIDE SEQUENCE [LARGE SCALE GENOMIC DNA]</scope>
    <source>
        <strain evidence="2 3">OMC1185</strain>
    </source>
</reference>
<feature type="domain" description="F-box" evidence="1">
    <location>
        <begin position="1"/>
        <end position="46"/>
    </location>
</feature>
<protein>
    <recommendedName>
        <fullName evidence="1">F-box domain-containing protein</fullName>
    </recommendedName>
</protein>
<dbReference type="InterPro" id="IPR001810">
    <property type="entry name" value="F-box_dom"/>
</dbReference>
<dbReference type="EMBL" id="ML213524">
    <property type="protein sequence ID" value="TFK47466.1"/>
    <property type="molecule type" value="Genomic_DNA"/>
</dbReference>
<dbReference type="STRING" id="5364.A0A5C3MSQ4"/>
<dbReference type="AlphaFoldDB" id="A0A5C3MSQ4"/>
<proteinExistence type="predicted"/>
<dbReference type="PROSITE" id="PS50181">
    <property type="entry name" value="FBOX"/>
    <property type="match status" value="1"/>
</dbReference>
<name>A0A5C3MSQ4_9AGAM</name>
<accession>A0A5C3MSQ4</accession>
<sequence length="221" mass="24267">MSPPSLPLELLDAILFHVPTPSLPILALASHTLSALAHSHLAYRTIRTRLSNAPLWAALAGRAARVESLTILPEDAEHLDSAYRADLPLDERVPPGFSCPRSGSDADAEQLMIRALKRMTRLTQFRWLRVPQPEGGAVWDALNALGTVQRLHVVDIGEEGDAGGRSIVRNEAFLRIRGLQSLKIRTSAFTRAEEGVLLRKMVVPVPEQRSAIGLGCYPRYS</sequence>
<dbReference type="Proteomes" id="UP000305948">
    <property type="component" value="Unassembled WGS sequence"/>
</dbReference>
<gene>
    <name evidence="2" type="ORF">OE88DRAFT_1666270</name>
</gene>
<organism evidence="2 3">
    <name type="scientific">Heliocybe sulcata</name>
    <dbReference type="NCBI Taxonomy" id="5364"/>
    <lineage>
        <taxon>Eukaryota</taxon>
        <taxon>Fungi</taxon>
        <taxon>Dikarya</taxon>
        <taxon>Basidiomycota</taxon>
        <taxon>Agaricomycotina</taxon>
        <taxon>Agaricomycetes</taxon>
        <taxon>Gloeophyllales</taxon>
        <taxon>Gloeophyllaceae</taxon>
        <taxon>Heliocybe</taxon>
    </lineage>
</organism>
<evidence type="ECO:0000259" key="1">
    <source>
        <dbReference type="PROSITE" id="PS50181"/>
    </source>
</evidence>
<evidence type="ECO:0000313" key="2">
    <source>
        <dbReference type="EMBL" id="TFK47466.1"/>
    </source>
</evidence>
<keyword evidence="3" id="KW-1185">Reference proteome</keyword>
<dbReference type="OrthoDB" id="3270296at2759"/>
<evidence type="ECO:0000313" key="3">
    <source>
        <dbReference type="Proteomes" id="UP000305948"/>
    </source>
</evidence>